<accession>A0ABR3T0C1</accession>
<dbReference type="InterPro" id="IPR011024">
    <property type="entry name" value="G_crystallin-like"/>
</dbReference>
<protein>
    <recommendedName>
        <fullName evidence="4">Beta gamma crystallin</fullName>
    </recommendedName>
</protein>
<evidence type="ECO:0000313" key="3">
    <source>
        <dbReference type="Proteomes" id="UP001521184"/>
    </source>
</evidence>
<feature type="signal peptide" evidence="1">
    <location>
        <begin position="1"/>
        <end position="20"/>
    </location>
</feature>
<name>A0ABR3T0C1_9PEZI</name>
<reference evidence="2 3" key="1">
    <citation type="journal article" date="2023" name="Plant Dis.">
        <title>First Report of Diplodia intermedia Causing Canker and Dieback Diseases on Apple Trees in Canada.</title>
        <authorList>
            <person name="Ellouze W."/>
            <person name="Ilyukhin E."/>
            <person name="Sulman M."/>
            <person name="Ali S."/>
        </authorList>
    </citation>
    <scope>NUCLEOTIDE SEQUENCE [LARGE SCALE GENOMIC DNA]</scope>
    <source>
        <strain evidence="2 3">M45-28</strain>
    </source>
</reference>
<evidence type="ECO:0000256" key="1">
    <source>
        <dbReference type="SAM" id="SignalP"/>
    </source>
</evidence>
<dbReference type="Proteomes" id="UP001521184">
    <property type="component" value="Unassembled WGS sequence"/>
</dbReference>
<keyword evidence="1" id="KW-0732">Signal</keyword>
<feature type="chain" id="PRO_5045084162" description="Beta gamma crystallin" evidence="1">
    <location>
        <begin position="21"/>
        <end position="129"/>
    </location>
</feature>
<dbReference type="SUPFAM" id="SSF49695">
    <property type="entry name" value="gamma-Crystallin-like"/>
    <property type="match status" value="1"/>
</dbReference>
<dbReference type="EMBL" id="JAKEKT020000168">
    <property type="protein sequence ID" value="KAL1633025.1"/>
    <property type="molecule type" value="Genomic_DNA"/>
</dbReference>
<sequence>MYSKTIILSAVMALVLPGLASPMAVPEGQLEARQAREAIRLWSEKDFSGVWADLSIEAYDKCLALPTSMKDNVSSFKLGVFNCRFYKDDNCQGPNQWFDSDVANLRVGGDWGYTGSQNDEISSARCVEK</sequence>
<organism evidence="2 3">
    <name type="scientific">Diplodia intermedia</name>
    <dbReference type="NCBI Taxonomy" id="856260"/>
    <lineage>
        <taxon>Eukaryota</taxon>
        <taxon>Fungi</taxon>
        <taxon>Dikarya</taxon>
        <taxon>Ascomycota</taxon>
        <taxon>Pezizomycotina</taxon>
        <taxon>Dothideomycetes</taxon>
        <taxon>Dothideomycetes incertae sedis</taxon>
        <taxon>Botryosphaeriales</taxon>
        <taxon>Botryosphaeriaceae</taxon>
        <taxon>Diplodia</taxon>
    </lineage>
</organism>
<comment type="caution">
    <text evidence="2">The sequence shown here is derived from an EMBL/GenBank/DDBJ whole genome shotgun (WGS) entry which is preliminary data.</text>
</comment>
<proteinExistence type="predicted"/>
<keyword evidence="3" id="KW-1185">Reference proteome</keyword>
<evidence type="ECO:0008006" key="4">
    <source>
        <dbReference type="Google" id="ProtNLM"/>
    </source>
</evidence>
<gene>
    <name evidence="2" type="ORF">SLS58_011233</name>
</gene>
<evidence type="ECO:0000313" key="2">
    <source>
        <dbReference type="EMBL" id="KAL1633025.1"/>
    </source>
</evidence>
<dbReference type="Gene3D" id="2.60.20.10">
    <property type="entry name" value="Crystallins"/>
    <property type="match status" value="1"/>
</dbReference>